<feature type="transmembrane region" description="Helical" evidence="5">
    <location>
        <begin position="171"/>
        <end position="188"/>
    </location>
</feature>
<feature type="transmembrane region" description="Helical" evidence="5">
    <location>
        <begin position="336"/>
        <end position="355"/>
    </location>
</feature>
<feature type="domain" description="DUF5935" evidence="7">
    <location>
        <begin position="1"/>
        <end position="187"/>
    </location>
</feature>
<dbReference type="InterPro" id="IPR051533">
    <property type="entry name" value="WaaL-like"/>
</dbReference>
<evidence type="ECO:0000313" key="8">
    <source>
        <dbReference type="EMBL" id="CRH08068.1"/>
    </source>
</evidence>
<dbReference type="Pfam" id="PF04932">
    <property type="entry name" value="Wzy_C"/>
    <property type="match status" value="1"/>
</dbReference>
<evidence type="ECO:0000259" key="7">
    <source>
        <dbReference type="Pfam" id="PF19358"/>
    </source>
</evidence>
<evidence type="ECO:0000256" key="5">
    <source>
        <dbReference type="SAM" id="Phobius"/>
    </source>
</evidence>
<feature type="transmembrane region" description="Helical" evidence="5">
    <location>
        <begin position="367"/>
        <end position="387"/>
    </location>
</feature>
<feature type="domain" description="O-antigen ligase-related" evidence="6">
    <location>
        <begin position="203"/>
        <end position="344"/>
    </location>
</feature>
<dbReference type="InterPro" id="IPR045979">
    <property type="entry name" value="DUF5935"/>
</dbReference>
<feature type="transmembrane region" description="Helical" evidence="5">
    <location>
        <begin position="43"/>
        <end position="63"/>
    </location>
</feature>
<dbReference type="InterPro" id="IPR017528">
    <property type="entry name" value="CHP03097O-antigen_lig-rel"/>
</dbReference>
<evidence type="ECO:0000256" key="3">
    <source>
        <dbReference type="ARBA" id="ARBA00022989"/>
    </source>
</evidence>
<name>A0A1S7LN47_MAGMO</name>
<feature type="transmembrane region" description="Helical" evidence="5">
    <location>
        <begin position="200"/>
        <end position="230"/>
    </location>
</feature>
<accession>A0A1S7LN47</accession>
<keyword evidence="2 5" id="KW-0812">Transmembrane</keyword>
<gene>
    <name evidence="8" type="ORF">MAGMO_3940</name>
</gene>
<feature type="transmembrane region" description="Helical" evidence="5">
    <location>
        <begin position="75"/>
        <end position="96"/>
    </location>
</feature>
<feature type="transmembrane region" description="Helical" evidence="5">
    <location>
        <begin position="393"/>
        <end position="413"/>
    </location>
</feature>
<dbReference type="PANTHER" id="PTHR37422:SF13">
    <property type="entry name" value="LIPOPOLYSACCHARIDE BIOSYNTHESIS PROTEIN PA4999-RELATED"/>
    <property type="match status" value="1"/>
</dbReference>
<sequence length="460" mass="52639">MRDLVLTLFIMGMLPLAYLRPVVGLMMWSWIGYMNPHRLTWSYAYDFRFNFIVAFVTLAGVIFNRDIKLRIPMTATTVVWILFIIWMTVTTFMSFAPDKAMWEWQRVIKIQAMVVVTFIVVNDRKWLERLLWVIVISVGVWVIKGGIFTILSGGKYRVYGPLYSFIQDNNALALAVIMVIPMMVYLLMQLKKPWQRMLMWGGILLSLVTVVGSYSRGGLLGLGVISLLIMLRGKKRVFSLGAMLVAVLILLLVMPQSWKNRMDDLTQLWSVEKLVQDDSMMGRLNSWVFAYRLASDRPFIGGGFRTFRGVLFEKYAPVPEVHDAHSIYFEVLAEQGFFGFGLFILMHLLAVRLTMRTIKLARGHKNLVWAGQMAAMLQISMIGYYVSGAFLGLAYFDLPYQIIAMIIILYTVVQRERAGVQSTTSSKDVILRRTRNMKSIFGRVGEAAGKDEEKSTKWAT</sequence>
<evidence type="ECO:0000256" key="4">
    <source>
        <dbReference type="ARBA" id="ARBA00023136"/>
    </source>
</evidence>
<protein>
    <submittedName>
        <fullName evidence="8">Putative O-antigen polymerase</fullName>
    </submittedName>
</protein>
<dbReference type="AlphaFoldDB" id="A0A1S7LN47"/>
<comment type="subcellular location">
    <subcellularLocation>
        <location evidence="1">Membrane</location>
        <topology evidence="1">Multi-pass membrane protein</topology>
    </subcellularLocation>
</comment>
<evidence type="ECO:0000256" key="1">
    <source>
        <dbReference type="ARBA" id="ARBA00004141"/>
    </source>
</evidence>
<dbReference type="Pfam" id="PF19358">
    <property type="entry name" value="DUF5935"/>
    <property type="match status" value="1"/>
</dbReference>
<proteinExistence type="predicted"/>
<feature type="transmembrane region" description="Helical" evidence="5">
    <location>
        <begin position="130"/>
        <end position="151"/>
    </location>
</feature>
<feature type="transmembrane region" description="Helical" evidence="5">
    <location>
        <begin position="237"/>
        <end position="258"/>
    </location>
</feature>
<dbReference type="EMBL" id="LO017727">
    <property type="protein sequence ID" value="CRH08068.1"/>
    <property type="molecule type" value="Genomic_DNA"/>
</dbReference>
<organism evidence="8">
    <name type="scientific">Magnetococcus massalia (strain MO-1)</name>
    <dbReference type="NCBI Taxonomy" id="451514"/>
    <lineage>
        <taxon>Bacteria</taxon>
        <taxon>Pseudomonadati</taxon>
        <taxon>Pseudomonadota</taxon>
        <taxon>Magnetococcia</taxon>
        <taxon>Magnetococcales</taxon>
        <taxon>Magnetococcaceae</taxon>
        <taxon>Magnetococcus</taxon>
    </lineage>
</organism>
<keyword evidence="4 5" id="KW-0472">Membrane</keyword>
<keyword evidence="3 5" id="KW-1133">Transmembrane helix</keyword>
<dbReference type="PANTHER" id="PTHR37422">
    <property type="entry name" value="TEICHURONIC ACID BIOSYNTHESIS PROTEIN TUAE"/>
    <property type="match status" value="1"/>
</dbReference>
<evidence type="ECO:0000259" key="6">
    <source>
        <dbReference type="Pfam" id="PF04932"/>
    </source>
</evidence>
<dbReference type="GO" id="GO:0016020">
    <property type="term" value="C:membrane"/>
    <property type="evidence" value="ECO:0007669"/>
    <property type="project" value="UniProtKB-SubCell"/>
</dbReference>
<evidence type="ECO:0000256" key="2">
    <source>
        <dbReference type="ARBA" id="ARBA00022692"/>
    </source>
</evidence>
<reference evidence="8" key="1">
    <citation type="submission" date="2015-04" db="EMBL/GenBank/DDBJ databases">
        <authorList>
            <person name="Syromyatnikov M.Y."/>
            <person name="Popov V.N."/>
        </authorList>
    </citation>
    <scope>NUCLEOTIDE SEQUENCE</scope>
    <source>
        <strain evidence="8">MO-1</strain>
    </source>
</reference>
<dbReference type="NCBIfam" id="TIGR03097">
    <property type="entry name" value="PEP_O_lig_1"/>
    <property type="match status" value="1"/>
</dbReference>
<dbReference type="InterPro" id="IPR007016">
    <property type="entry name" value="O-antigen_ligase-rel_domated"/>
</dbReference>